<comment type="caution">
    <text evidence="1">The sequence shown here is derived from an EMBL/GenBank/DDBJ whole genome shotgun (WGS) entry which is preliminary data.</text>
</comment>
<reference evidence="2" key="1">
    <citation type="journal article" date="2015" name="Nat. Genet.">
        <title>The genome and transcriptome of the zoonotic hookworm Ancylostoma ceylanicum identify infection-specific gene families.</title>
        <authorList>
            <person name="Schwarz E.M."/>
            <person name="Hu Y."/>
            <person name="Antoshechkin I."/>
            <person name="Miller M.M."/>
            <person name="Sternberg P.W."/>
            <person name="Aroian R.V."/>
        </authorList>
    </citation>
    <scope>NUCLEOTIDE SEQUENCE</scope>
    <source>
        <strain evidence="2">HY135</strain>
    </source>
</reference>
<organism evidence="1 2">
    <name type="scientific">Ancylostoma ceylanicum</name>
    <dbReference type="NCBI Taxonomy" id="53326"/>
    <lineage>
        <taxon>Eukaryota</taxon>
        <taxon>Metazoa</taxon>
        <taxon>Ecdysozoa</taxon>
        <taxon>Nematoda</taxon>
        <taxon>Chromadorea</taxon>
        <taxon>Rhabditida</taxon>
        <taxon>Rhabditina</taxon>
        <taxon>Rhabditomorpha</taxon>
        <taxon>Strongyloidea</taxon>
        <taxon>Ancylostomatidae</taxon>
        <taxon>Ancylostomatinae</taxon>
        <taxon>Ancylostoma</taxon>
    </lineage>
</organism>
<accession>A0A016U944</accession>
<dbReference type="EMBL" id="JARK01001386">
    <property type="protein sequence ID" value="EYC11670.1"/>
    <property type="molecule type" value="Genomic_DNA"/>
</dbReference>
<sequence>MANFAGEVCVPQLHRISFARIIPINLCVVSNLHMVAFFVTVPQWSGQIVFFTNTNFLEFVEPAFRGLQILSS</sequence>
<dbReference type="OrthoDB" id="43654at2759"/>
<dbReference type="Proteomes" id="UP000024635">
    <property type="component" value="Unassembled WGS sequence"/>
</dbReference>
<evidence type="ECO:0000313" key="2">
    <source>
        <dbReference type="Proteomes" id="UP000024635"/>
    </source>
</evidence>
<protein>
    <submittedName>
        <fullName evidence="1">Uncharacterized protein</fullName>
    </submittedName>
</protein>
<gene>
    <name evidence="1" type="primary">Acey_s0050.g2037</name>
    <name evidence="1" type="ORF">Y032_0050g2037</name>
</gene>
<proteinExistence type="predicted"/>
<keyword evidence="2" id="KW-1185">Reference proteome</keyword>
<dbReference type="AlphaFoldDB" id="A0A016U944"/>
<evidence type="ECO:0000313" key="1">
    <source>
        <dbReference type="EMBL" id="EYC11670.1"/>
    </source>
</evidence>
<name>A0A016U944_9BILA</name>